<keyword evidence="4 8" id="KW-0479">Metal-binding</keyword>
<dbReference type="PRINTS" id="PR00463">
    <property type="entry name" value="EP450I"/>
</dbReference>
<evidence type="ECO:0000313" key="9">
    <source>
        <dbReference type="EMBL" id="CDP07881.1"/>
    </source>
</evidence>
<reference evidence="10" key="1">
    <citation type="journal article" date="2014" name="Science">
        <title>The coffee genome provides insight into the convergent evolution of caffeine biosynthesis.</title>
        <authorList>
            <person name="Denoeud F."/>
            <person name="Carretero-Paulet L."/>
            <person name="Dereeper A."/>
            <person name="Droc G."/>
            <person name="Guyot R."/>
            <person name="Pietrella M."/>
            <person name="Zheng C."/>
            <person name="Alberti A."/>
            <person name="Anthony F."/>
            <person name="Aprea G."/>
            <person name="Aury J.M."/>
            <person name="Bento P."/>
            <person name="Bernard M."/>
            <person name="Bocs S."/>
            <person name="Campa C."/>
            <person name="Cenci A."/>
            <person name="Combes M.C."/>
            <person name="Crouzillat D."/>
            <person name="Da Silva C."/>
            <person name="Daddiego L."/>
            <person name="De Bellis F."/>
            <person name="Dussert S."/>
            <person name="Garsmeur O."/>
            <person name="Gayraud T."/>
            <person name="Guignon V."/>
            <person name="Jahn K."/>
            <person name="Jamilloux V."/>
            <person name="Joet T."/>
            <person name="Labadie K."/>
            <person name="Lan T."/>
            <person name="Leclercq J."/>
            <person name="Lepelley M."/>
            <person name="Leroy T."/>
            <person name="Li L.T."/>
            <person name="Librado P."/>
            <person name="Lopez L."/>
            <person name="Munoz A."/>
            <person name="Noel B."/>
            <person name="Pallavicini A."/>
            <person name="Perrotta G."/>
            <person name="Poncet V."/>
            <person name="Pot D."/>
            <person name="Priyono X."/>
            <person name="Rigoreau M."/>
            <person name="Rouard M."/>
            <person name="Rozas J."/>
            <person name="Tranchant-Dubreuil C."/>
            <person name="VanBuren R."/>
            <person name="Zhang Q."/>
            <person name="Andrade A.C."/>
            <person name="Argout X."/>
            <person name="Bertrand B."/>
            <person name="de Kochko A."/>
            <person name="Graziosi G."/>
            <person name="Henry R.J."/>
            <person name="Jayarama X."/>
            <person name="Ming R."/>
            <person name="Nagai C."/>
            <person name="Rounsley S."/>
            <person name="Sankoff D."/>
            <person name="Giuliano G."/>
            <person name="Albert V.A."/>
            <person name="Wincker P."/>
            <person name="Lashermes P."/>
        </authorList>
    </citation>
    <scope>NUCLEOTIDE SEQUENCE [LARGE SCALE GENOMIC DNA]</scope>
    <source>
        <strain evidence="10">cv. DH200-94</strain>
    </source>
</reference>
<dbReference type="Proteomes" id="UP000295252">
    <property type="component" value="Chromosome X"/>
</dbReference>
<evidence type="ECO:0000256" key="8">
    <source>
        <dbReference type="PIRSR" id="PIRSR602401-1"/>
    </source>
</evidence>
<comment type="similarity">
    <text evidence="2">Belongs to the cytochrome P450 family.</text>
</comment>
<evidence type="ECO:0000256" key="6">
    <source>
        <dbReference type="ARBA" id="ARBA00023004"/>
    </source>
</evidence>
<dbReference type="EMBL" id="HG739112">
    <property type="protein sequence ID" value="CDP07881.1"/>
    <property type="molecule type" value="Genomic_DNA"/>
</dbReference>
<dbReference type="OMA" id="FANRPXT"/>
<dbReference type="PRINTS" id="PR00385">
    <property type="entry name" value="P450"/>
</dbReference>
<evidence type="ECO:0000256" key="4">
    <source>
        <dbReference type="ARBA" id="ARBA00022723"/>
    </source>
</evidence>
<evidence type="ECO:0000256" key="2">
    <source>
        <dbReference type="ARBA" id="ARBA00010617"/>
    </source>
</evidence>
<keyword evidence="6 8" id="KW-0408">Iron</keyword>
<dbReference type="InterPro" id="IPR001128">
    <property type="entry name" value="Cyt_P450"/>
</dbReference>
<dbReference type="Gene3D" id="1.10.630.10">
    <property type="entry name" value="Cytochrome P450"/>
    <property type="match status" value="2"/>
</dbReference>
<dbReference type="FunFam" id="1.10.630.10:FF:000008">
    <property type="entry name" value="Cytochrome P450 71D8"/>
    <property type="match status" value="2"/>
</dbReference>
<dbReference type="Gramene" id="CDP07881">
    <property type="protein sequence ID" value="CDP07881"/>
    <property type="gene ID" value="GSCOC_T00025366001"/>
</dbReference>
<dbReference type="AlphaFoldDB" id="A0A068UHD9"/>
<evidence type="ECO:0000313" key="10">
    <source>
        <dbReference type="Proteomes" id="UP000295252"/>
    </source>
</evidence>
<feature type="binding site" description="axial binding residue" evidence="8">
    <location>
        <position position="784"/>
    </location>
    <ligand>
        <name>heme</name>
        <dbReference type="ChEBI" id="CHEBI:30413"/>
    </ligand>
    <ligandPart>
        <name>Fe</name>
        <dbReference type="ChEBI" id="CHEBI:18248"/>
    </ligandPart>
</feature>
<name>A0A068UHD9_COFCA</name>
<dbReference type="PANTHER" id="PTHR47953">
    <property type="entry name" value="OS08G0105600 PROTEIN"/>
    <property type="match status" value="1"/>
</dbReference>
<keyword evidence="7" id="KW-0503">Monooxygenase</keyword>
<dbReference type="GO" id="GO:0020037">
    <property type="term" value="F:heme binding"/>
    <property type="evidence" value="ECO:0007669"/>
    <property type="project" value="InterPro"/>
</dbReference>
<dbReference type="GO" id="GO:0016705">
    <property type="term" value="F:oxidoreductase activity, acting on paired donors, with incorporation or reduction of molecular oxygen"/>
    <property type="evidence" value="ECO:0007669"/>
    <property type="project" value="InterPro"/>
</dbReference>
<keyword evidence="10" id="KW-1185">Reference proteome</keyword>
<dbReference type="CDD" id="cd11072">
    <property type="entry name" value="CYP71-like"/>
    <property type="match status" value="1"/>
</dbReference>
<evidence type="ECO:0008006" key="11">
    <source>
        <dbReference type="Google" id="ProtNLM"/>
    </source>
</evidence>
<sequence>MHQLTGSRPHYALRKLAQKHGPLMHLQLGEISTIVVSSPRLAKEIMKTHDLDFANRAEFLACKIVCYNCSDIVCAPYGEYWRQMRKICTLELLSTKNVRSFGCIRLDEAKHLISSIQAHAAAGELINLTDHLSTYTSSMVLTAAFRKVSKVHQMTFLRLLNMVRRLGRAVTVSDLFPSYRILHPLSRVKPKLMKVHQRIDKIFDTIIAEHVENLKRTKRGMGESGNEDLVDVLLRVKESGDLTFPVTNNNIKAVLTDIFTGGTETSSTTVEWAMSEMIRNPNVMATAQNEIRKAFMGMKTIEETDVEKLPYLKLVIKETLRLHPPIPLLVPRGCREQCEIDGYIVPQLIRLANELFNIQLKIGIILETSLELPPSPWKLPLIGNMHRLIGSPPQHALRRLAQKHGSLMHLQLGEISSIVISSPRLAEEVMKNHDLAFASRAEILVTKIGRYNCSDVVSSPYGEYWRQMRKICTLELLSAKRVRSFGSVRKDEAFHLISSIKALVGTGEQINLSELVSLYTSSVLCRAAFGKVSKDDQNAFLQLIKESLLLSSAFDFSDLFPSLKILHPLLSVKSKMVHVHHMIDMMLDGIIDQHIDDQGRPKLASGESYQEDLIDVLLRVKDGDNLQVPITKDNIKAVLIDMFAGGTETSSTTVEWAMAEMIRSPDVMAKAQNEIRKALKGKKAVEETDIQQARYLKLVIKETLRLHPPLPLLVPRECREECELHGYVIPVKTRVMINAWAIGRDPEYWDDADGFKPERFENSAADFSGTHFEYLPFGAGRRMCPGISFGLANVELPLALLLYHFDWQLPNDLNSNDLDMTETIGITASRKNNLWLQARFADEL</sequence>
<dbReference type="InterPro" id="IPR017972">
    <property type="entry name" value="Cyt_P450_CS"/>
</dbReference>
<gene>
    <name evidence="9" type="ORF">GSCOC_T00025366001</name>
</gene>
<dbReference type="SUPFAM" id="SSF48264">
    <property type="entry name" value="Cytochrome P450"/>
    <property type="match status" value="2"/>
</dbReference>
<keyword evidence="3 8" id="KW-0349">Heme</keyword>
<dbReference type="PANTHER" id="PTHR47953:SF16">
    <property type="entry name" value="CYTOCHROME P450 71D8"/>
    <property type="match status" value="1"/>
</dbReference>
<evidence type="ECO:0000256" key="7">
    <source>
        <dbReference type="ARBA" id="ARBA00023033"/>
    </source>
</evidence>
<accession>A0A068UHD9</accession>
<dbReference type="Pfam" id="PF00067">
    <property type="entry name" value="p450"/>
    <property type="match status" value="2"/>
</dbReference>
<dbReference type="InParanoid" id="A0A068UHD9"/>
<evidence type="ECO:0000256" key="1">
    <source>
        <dbReference type="ARBA" id="ARBA00001971"/>
    </source>
</evidence>
<evidence type="ECO:0000256" key="5">
    <source>
        <dbReference type="ARBA" id="ARBA00023002"/>
    </source>
</evidence>
<dbReference type="GO" id="GO:0005506">
    <property type="term" value="F:iron ion binding"/>
    <property type="evidence" value="ECO:0007669"/>
    <property type="project" value="InterPro"/>
</dbReference>
<dbReference type="OrthoDB" id="2789670at2759"/>
<dbReference type="STRING" id="49390.A0A068UHD9"/>
<dbReference type="InterPro" id="IPR052306">
    <property type="entry name" value="CYP450_71D"/>
</dbReference>
<proteinExistence type="inferred from homology"/>
<dbReference type="PhylomeDB" id="A0A068UHD9"/>
<dbReference type="InterPro" id="IPR036396">
    <property type="entry name" value="Cyt_P450_sf"/>
</dbReference>
<organism evidence="9 10">
    <name type="scientific">Coffea canephora</name>
    <name type="common">Robusta coffee</name>
    <dbReference type="NCBI Taxonomy" id="49390"/>
    <lineage>
        <taxon>Eukaryota</taxon>
        <taxon>Viridiplantae</taxon>
        <taxon>Streptophyta</taxon>
        <taxon>Embryophyta</taxon>
        <taxon>Tracheophyta</taxon>
        <taxon>Spermatophyta</taxon>
        <taxon>Magnoliopsida</taxon>
        <taxon>eudicotyledons</taxon>
        <taxon>Gunneridae</taxon>
        <taxon>Pentapetalae</taxon>
        <taxon>asterids</taxon>
        <taxon>lamiids</taxon>
        <taxon>Gentianales</taxon>
        <taxon>Rubiaceae</taxon>
        <taxon>Ixoroideae</taxon>
        <taxon>Gardenieae complex</taxon>
        <taxon>Bertiereae - Coffeeae clade</taxon>
        <taxon>Coffeeae</taxon>
        <taxon>Coffea</taxon>
    </lineage>
</organism>
<dbReference type="InterPro" id="IPR002401">
    <property type="entry name" value="Cyt_P450_E_grp-I"/>
</dbReference>
<dbReference type="PROSITE" id="PS00086">
    <property type="entry name" value="CYTOCHROME_P450"/>
    <property type="match status" value="1"/>
</dbReference>
<protein>
    <recommendedName>
        <fullName evidence="11">Premnaspirodiene oxygenase-like</fullName>
    </recommendedName>
</protein>
<keyword evidence="5" id="KW-0560">Oxidoreductase</keyword>
<comment type="cofactor">
    <cofactor evidence="1 8">
        <name>heme</name>
        <dbReference type="ChEBI" id="CHEBI:30413"/>
    </cofactor>
</comment>
<dbReference type="GO" id="GO:0004497">
    <property type="term" value="F:monooxygenase activity"/>
    <property type="evidence" value="ECO:0007669"/>
    <property type="project" value="UniProtKB-KW"/>
</dbReference>
<evidence type="ECO:0000256" key="3">
    <source>
        <dbReference type="ARBA" id="ARBA00022617"/>
    </source>
</evidence>